<evidence type="ECO:0000256" key="1">
    <source>
        <dbReference type="ARBA" id="ARBA00023015"/>
    </source>
</evidence>
<dbReference type="PROSITE" id="PS50937">
    <property type="entry name" value="HTH_MERR_2"/>
    <property type="match status" value="1"/>
</dbReference>
<dbReference type="Pfam" id="PF13411">
    <property type="entry name" value="MerR_1"/>
    <property type="match status" value="1"/>
</dbReference>
<evidence type="ECO:0000313" key="6">
    <source>
        <dbReference type="EMBL" id="MYL64545.1"/>
    </source>
</evidence>
<sequence>MLTLTLRNPLKLTWKGGDVVVKHVKEVANLTGISIRTLHYYDEIGLLSPATSETGYRLYTNDDIEKLQQILFFKALDFPLKKIKTILERPDFKRLEALYYQKERLVEKKERLETIIATIDQTIQNVKGERTMTDQEKFKGLDFAQNPYEQEARERFGDEAVNSSTQKLKNLSRNETDALGQSFHTIYRKLAKLRHRSPASEEAQNAIHQWYEFLNKNIGYHYTLEAFQGLGQMYIEDERFTKNIDQYGEGLALFMRDAMAVYTDQNK</sequence>
<dbReference type="InterPro" id="IPR012925">
    <property type="entry name" value="TipAS_dom"/>
</dbReference>
<keyword evidence="3" id="KW-0010">Activator</keyword>
<evidence type="ECO:0000256" key="3">
    <source>
        <dbReference type="ARBA" id="ARBA00023159"/>
    </source>
</evidence>
<dbReference type="SUPFAM" id="SSF46955">
    <property type="entry name" value="Putative DNA-binding domain"/>
    <property type="match status" value="1"/>
</dbReference>
<dbReference type="CDD" id="cd01106">
    <property type="entry name" value="HTH_TipAL-Mta"/>
    <property type="match status" value="1"/>
</dbReference>
<organism evidence="6 7">
    <name type="scientific">Guptibacillus hwajinpoensis</name>
    <dbReference type="NCBI Taxonomy" id="208199"/>
    <lineage>
        <taxon>Bacteria</taxon>
        <taxon>Bacillati</taxon>
        <taxon>Bacillota</taxon>
        <taxon>Bacilli</taxon>
        <taxon>Bacillales</taxon>
        <taxon>Guptibacillaceae</taxon>
        <taxon>Guptibacillus</taxon>
    </lineage>
</organism>
<accession>A0A845F1G3</accession>
<dbReference type="SUPFAM" id="SSF89082">
    <property type="entry name" value="Antibiotic binding domain of TipA-like multidrug resistance regulators"/>
    <property type="match status" value="1"/>
</dbReference>
<dbReference type="Gene3D" id="1.10.490.50">
    <property type="entry name" value="Antibiotic binding domain of TipA-like multidrug resistance regulators"/>
    <property type="match status" value="1"/>
</dbReference>
<name>A0A845F1G3_9BACL</name>
<dbReference type="AlphaFoldDB" id="A0A845F1G3"/>
<reference evidence="6 7" key="1">
    <citation type="submission" date="2019-11" db="EMBL/GenBank/DDBJ databases">
        <title>Genome sequences of 17 halophilic strains isolated from different environments.</title>
        <authorList>
            <person name="Furrow R.E."/>
        </authorList>
    </citation>
    <scope>NUCLEOTIDE SEQUENCE [LARGE SCALE GENOMIC DNA]</scope>
    <source>
        <strain evidence="6 7">22506_14_FS</strain>
    </source>
</reference>
<keyword evidence="4" id="KW-0804">Transcription</keyword>
<evidence type="ECO:0000256" key="2">
    <source>
        <dbReference type="ARBA" id="ARBA00023125"/>
    </source>
</evidence>
<evidence type="ECO:0000259" key="5">
    <source>
        <dbReference type="PROSITE" id="PS50937"/>
    </source>
</evidence>
<proteinExistence type="predicted"/>
<evidence type="ECO:0000256" key="4">
    <source>
        <dbReference type="ARBA" id="ARBA00023163"/>
    </source>
</evidence>
<dbReference type="InterPro" id="IPR009061">
    <property type="entry name" value="DNA-bd_dom_put_sf"/>
</dbReference>
<dbReference type="Pfam" id="PF07739">
    <property type="entry name" value="TipAS"/>
    <property type="match status" value="1"/>
</dbReference>
<dbReference type="Proteomes" id="UP000447833">
    <property type="component" value="Unassembled WGS sequence"/>
</dbReference>
<dbReference type="PANTHER" id="PTHR30204:SF90">
    <property type="entry name" value="HTH-TYPE TRANSCRIPTIONAL ACTIVATOR MTA"/>
    <property type="match status" value="1"/>
</dbReference>
<dbReference type="PANTHER" id="PTHR30204">
    <property type="entry name" value="REDOX-CYCLING DRUG-SENSING TRANSCRIPTIONAL ACTIVATOR SOXR"/>
    <property type="match status" value="1"/>
</dbReference>
<dbReference type="EMBL" id="WMEY01000004">
    <property type="protein sequence ID" value="MYL64545.1"/>
    <property type="molecule type" value="Genomic_DNA"/>
</dbReference>
<dbReference type="RefSeq" id="WP_160919986.1">
    <property type="nucleotide sequence ID" value="NZ_WMEY01000004.1"/>
</dbReference>
<comment type="caution">
    <text evidence="6">The sequence shown here is derived from an EMBL/GenBank/DDBJ whole genome shotgun (WGS) entry which is preliminary data.</text>
</comment>
<dbReference type="InterPro" id="IPR047057">
    <property type="entry name" value="MerR_fam"/>
</dbReference>
<dbReference type="GO" id="GO:0003700">
    <property type="term" value="F:DNA-binding transcription factor activity"/>
    <property type="evidence" value="ECO:0007669"/>
    <property type="project" value="InterPro"/>
</dbReference>
<protein>
    <submittedName>
        <fullName evidence="6">MerR family transcriptional regulator</fullName>
    </submittedName>
</protein>
<feature type="domain" description="HTH merR-type" evidence="5">
    <location>
        <begin position="24"/>
        <end position="89"/>
    </location>
</feature>
<keyword evidence="1" id="KW-0805">Transcription regulation</keyword>
<evidence type="ECO:0000313" key="7">
    <source>
        <dbReference type="Proteomes" id="UP000447833"/>
    </source>
</evidence>
<keyword evidence="2" id="KW-0238">DNA-binding</keyword>
<dbReference type="Gene3D" id="1.10.1660.10">
    <property type="match status" value="1"/>
</dbReference>
<dbReference type="SMART" id="SM00422">
    <property type="entry name" value="HTH_MERR"/>
    <property type="match status" value="1"/>
</dbReference>
<dbReference type="InterPro" id="IPR036244">
    <property type="entry name" value="TipA-like_antibiotic-bd"/>
</dbReference>
<gene>
    <name evidence="6" type="ORF">GLW07_14395</name>
</gene>
<dbReference type="InterPro" id="IPR000551">
    <property type="entry name" value="MerR-type_HTH_dom"/>
</dbReference>
<dbReference type="GO" id="GO:0003677">
    <property type="term" value="F:DNA binding"/>
    <property type="evidence" value="ECO:0007669"/>
    <property type="project" value="UniProtKB-KW"/>
</dbReference>